<protein>
    <submittedName>
        <fullName evidence="1">Uncharacterized protein</fullName>
    </submittedName>
</protein>
<gene>
    <name evidence="1" type="ORF">TCM_006976</name>
</gene>
<dbReference type="EMBL" id="CM001880">
    <property type="protein sequence ID" value="EOX98148.1"/>
    <property type="molecule type" value="Genomic_DNA"/>
</dbReference>
<sequence>MLCCWFFLNFEIEIQLEEGLKPELHREREKLLGDRRINWTLLVDGKRIYGPSRICGPSQRRDMSSMQANSIQTQNSWPPYTLQQMQVGPRPTLWRLLIHELIIFIFYHFRGSTILLPQKLIKILGLFVKGWGECELK</sequence>
<evidence type="ECO:0000313" key="1">
    <source>
        <dbReference type="EMBL" id="EOX98148.1"/>
    </source>
</evidence>
<proteinExistence type="predicted"/>
<dbReference type="Proteomes" id="UP000026915">
    <property type="component" value="Chromosome 2"/>
</dbReference>
<keyword evidence="2" id="KW-1185">Reference proteome</keyword>
<organism evidence="1 2">
    <name type="scientific">Theobroma cacao</name>
    <name type="common">Cacao</name>
    <name type="synonym">Cocoa</name>
    <dbReference type="NCBI Taxonomy" id="3641"/>
    <lineage>
        <taxon>Eukaryota</taxon>
        <taxon>Viridiplantae</taxon>
        <taxon>Streptophyta</taxon>
        <taxon>Embryophyta</taxon>
        <taxon>Tracheophyta</taxon>
        <taxon>Spermatophyta</taxon>
        <taxon>Magnoliopsida</taxon>
        <taxon>eudicotyledons</taxon>
        <taxon>Gunneridae</taxon>
        <taxon>Pentapetalae</taxon>
        <taxon>rosids</taxon>
        <taxon>malvids</taxon>
        <taxon>Malvales</taxon>
        <taxon>Malvaceae</taxon>
        <taxon>Byttnerioideae</taxon>
        <taxon>Theobroma</taxon>
    </lineage>
</organism>
<reference evidence="1 2" key="1">
    <citation type="journal article" date="2013" name="Genome Biol.">
        <title>The genome sequence of the most widely cultivated cacao type and its use to identify candidate genes regulating pod color.</title>
        <authorList>
            <person name="Motamayor J.C."/>
            <person name="Mockaitis K."/>
            <person name="Schmutz J."/>
            <person name="Haiminen N."/>
            <person name="Iii D.L."/>
            <person name="Cornejo O."/>
            <person name="Findley S.D."/>
            <person name="Zheng P."/>
            <person name="Utro F."/>
            <person name="Royaert S."/>
            <person name="Saski C."/>
            <person name="Jenkins J."/>
            <person name="Podicheti R."/>
            <person name="Zhao M."/>
            <person name="Scheffler B.E."/>
            <person name="Stack J.C."/>
            <person name="Feltus F.A."/>
            <person name="Mustiga G.M."/>
            <person name="Amores F."/>
            <person name="Phillips W."/>
            <person name="Marelli J.P."/>
            <person name="May G.D."/>
            <person name="Shapiro H."/>
            <person name="Ma J."/>
            <person name="Bustamante C.D."/>
            <person name="Schnell R.J."/>
            <person name="Main D."/>
            <person name="Gilbert D."/>
            <person name="Parida L."/>
            <person name="Kuhn D.N."/>
        </authorList>
    </citation>
    <scope>NUCLEOTIDE SEQUENCE [LARGE SCALE GENOMIC DNA]</scope>
    <source>
        <strain evidence="2">cv. Matina 1-6</strain>
    </source>
</reference>
<evidence type="ECO:0000313" key="2">
    <source>
        <dbReference type="Proteomes" id="UP000026915"/>
    </source>
</evidence>
<dbReference type="Gramene" id="EOX98148">
    <property type="protein sequence ID" value="EOX98148"/>
    <property type="gene ID" value="TCM_006976"/>
</dbReference>
<dbReference type="AlphaFoldDB" id="A0A061E7E0"/>
<dbReference type="HOGENOM" id="CLU_1868841_0_0_1"/>
<dbReference type="InParanoid" id="A0A061E7E0"/>
<name>A0A061E7E0_THECC</name>
<accession>A0A061E7E0</accession>